<evidence type="ECO:0000313" key="1">
    <source>
        <dbReference type="EMBL" id="GAJ18497.1"/>
    </source>
</evidence>
<gene>
    <name evidence="1" type="ORF">S12H4_61171</name>
</gene>
<name>X1VIK1_9ZZZZ</name>
<protein>
    <submittedName>
        <fullName evidence="1">Uncharacterized protein</fullName>
    </submittedName>
</protein>
<sequence length="122" mass="13769">TGTADALKLHGELVSLDDCKSWIAKTWEMCDENGTSMEIYCSANGIQSVYSKLKGISQSALSENKIYLEQILELAAKDDKVAIATWQTVSKRLADLLFERITTIYRGWQNNFSFIDQNRTPL</sequence>
<accession>X1VIK1</accession>
<comment type="caution">
    <text evidence="1">The sequence shown here is derived from an EMBL/GenBank/DDBJ whole genome shotgun (WGS) entry which is preliminary data.</text>
</comment>
<dbReference type="AlphaFoldDB" id="X1VIK1"/>
<feature type="non-terminal residue" evidence="1">
    <location>
        <position position="122"/>
    </location>
</feature>
<organism evidence="1">
    <name type="scientific">marine sediment metagenome</name>
    <dbReference type="NCBI Taxonomy" id="412755"/>
    <lineage>
        <taxon>unclassified sequences</taxon>
        <taxon>metagenomes</taxon>
        <taxon>ecological metagenomes</taxon>
    </lineage>
</organism>
<dbReference type="Gene3D" id="3.30.420.40">
    <property type="match status" value="1"/>
</dbReference>
<reference evidence="1" key="1">
    <citation type="journal article" date="2014" name="Front. Microbiol.">
        <title>High frequency of phylogenetically diverse reductive dehalogenase-homologous genes in deep subseafloor sedimentary metagenomes.</title>
        <authorList>
            <person name="Kawai M."/>
            <person name="Futagami T."/>
            <person name="Toyoda A."/>
            <person name="Takaki Y."/>
            <person name="Nishi S."/>
            <person name="Hori S."/>
            <person name="Arai W."/>
            <person name="Tsubouchi T."/>
            <person name="Morono Y."/>
            <person name="Uchiyama I."/>
            <person name="Ito T."/>
            <person name="Fujiyama A."/>
            <person name="Inagaki F."/>
            <person name="Takami H."/>
        </authorList>
    </citation>
    <scope>NUCLEOTIDE SEQUENCE</scope>
    <source>
        <strain evidence="1">Expedition CK06-06</strain>
    </source>
</reference>
<proteinExistence type="predicted"/>
<feature type="non-terminal residue" evidence="1">
    <location>
        <position position="1"/>
    </location>
</feature>
<dbReference type="EMBL" id="BARW01040512">
    <property type="protein sequence ID" value="GAJ18497.1"/>
    <property type="molecule type" value="Genomic_DNA"/>
</dbReference>